<dbReference type="GO" id="GO:0016740">
    <property type="term" value="F:transferase activity"/>
    <property type="evidence" value="ECO:0007669"/>
    <property type="project" value="UniProtKB-KW"/>
</dbReference>
<dbReference type="PANTHER" id="PTHR34180">
    <property type="entry name" value="PEPTIDASE C45"/>
    <property type="match status" value="1"/>
</dbReference>
<proteinExistence type="predicted"/>
<comment type="caution">
    <text evidence="2">The sequence shown here is derived from an EMBL/GenBank/DDBJ whole genome shotgun (WGS) entry which is preliminary data.</text>
</comment>
<protein>
    <submittedName>
        <fullName evidence="2">Peptidase C45, acyl-coenzyme A:6-aminopenicillanic acid acyl-transferase</fullName>
    </submittedName>
</protein>
<gene>
    <name evidence="2" type="ORF">LEL_06016</name>
</gene>
<dbReference type="Proteomes" id="UP000076881">
    <property type="component" value="Unassembled WGS sequence"/>
</dbReference>
<dbReference type="OrthoDB" id="189997at2759"/>
<dbReference type="InterPro" id="IPR047794">
    <property type="entry name" value="C45_proenzyme-like"/>
</dbReference>
<feature type="domain" description="Peptidase C45 hydrolase" evidence="1">
    <location>
        <begin position="113"/>
        <end position="338"/>
    </location>
</feature>
<dbReference type="Pfam" id="PF03417">
    <property type="entry name" value="AAT"/>
    <property type="match status" value="1"/>
</dbReference>
<dbReference type="InterPro" id="IPR047801">
    <property type="entry name" value="Peptidase_C45"/>
</dbReference>
<dbReference type="InterPro" id="IPR005079">
    <property type="entry name" value="Peptidase_C45_hydrolase"/>
</dbReference>
<dbReference type="STRING" id="1081108.A0A162K0V6"/>
<dbReference type="EMBL" id="AZHF01000004">
    <property type="protein sequence ID" value="OAA76332.1"/>
    <property type="molecule type" value="Genomic_DNA"/>
</dbReference>
<name>A0A162K0V6_CORDF</name>
<reference evidence="2 3" key="1">
    <citation type="journal article" date="2016" name="Genome Biol. Evol.">
        <title>Divergent and convergent evolution of fungal pathogenicity.</title>
        <authorList>
            <person name="Shang Y."/>
            <person name="Xiao G."/>
            <person name="Zheng P."/>
            <person name="Cen K."/>
            <person name="Zhan S."/>
            <person name="Wang C."/>
        </authorList>
    </citation>
    <scope>NUCLEOTIDE SEQUENCE [LARGE SCALE GENOMIC DNA]</scope>
    <source>
        <strain evidence="2 3">RCEF 1005</strain>
    </source>
</reference>
<organism evidence="2 3">
    <name type="scientific">Akanthomyces lecanii RCEF 1005</name>
    <dbReference type="NCBI Taxonomy" id="1081108"/>
    <lineage>
        <taxon>Eukaryota</taxon>
        <taxon>Fungi</taxon>
        <taxon>Dikarya</taxon>
        <taxon>Ascomycota</taxon>
        <taxon>Pezizomycotina</taxon>
        <taxon>Sordariomycetes</taxon>
        <taxon>Hypocreomycetidae</taxon>
        <taxon>Hypocreales</taxon>
        <taxon>Cordycipitaceae</taxon>
        <taxon>Akanthomyces</taxon>
        <taxon>Cordyceps confragosa</taxon>
    </lineage>
</organism>
<keyword evidence="2" id="KW-0808">Transferase</keyword>
<accession>A0A162K0V6</accession>
<dbReference type="NCBIfam" id="NF040521">
    <property type="entry name" value="C45_proenzyme"/>
    <property type="match status" value="1"/>
</dbReference>
<evidence type="ECO:0000259" key="1">
    <source>
        <dbReference type="Pfam" id="PF03417"/>
    </source>
</evidence>
<sequence length="351" mass="38688">MLEITCRGTPYEIGLHHGYNAKDLIRENVTFYSQFFQDWSKVTWVEATTTAQAFLPYLKRHVPHLVEEMNGIAHGSGLEFLDILTLNSRSEIAMGMLTDGCTTVAWKTDMFCVAGQNWDWDIAQKSRLVLQHIIPVDGTKPRISQATEAGLLSKSGINSKGVAVFLNAIPQRGISLQALPIHIALREALEAVTREDAISRITELGIATAGNILVADETGGTCLEFSHADLIRLEMTGGQIAHTNHFVVRHSFTPSEKFPWPDTKPRLDRAAHLLEAYRSELTAVTDGMKCIEHVLEDEDGFPAAINRCNADGSNSATLFSIVSNLSRKSARLRLGRPSAPEGTWDLNPAEL</sequence>
<dbReference type="Gene3D" id="1.10.10.2120">
    <property type="match status" value="1"/>
</dbReference>
<evidence type="ECO:0000313" key="3">
    <source>
        <dbReference type="Proteomes" id="UP000076881"/>
    </source>
</evidence>
<evidence type="ECO:0000313" key="2">
    <source>
        <dbReference type="EMBL" id="OAA76332.1"/>
    </source>
</evidence>
<dbReference type="AlphaFoldDB" id="A0A162K0V6"/>
<dbReference type="Gene3D" id="3.60.60.10">
    <property type="entry name" value="Penicillin V Acylase, Chain A"/>
    <property type="match status" value="1"/>
</dbReference>
<keyword evidence="3" id="KW-1185">Reference proteome</keyword>
<dbReference type="PANTHER" id="PTHR34180:SF1">
    <property type="entry name" value="BETA-ALANYL-DOPAMINE_CARCININE HYDROLASE"/>
    <property type="match status" value="1"/>
</dbReference>